<reference evidence="2" key="1">
    <citation type="submission" date="2013-03" db="EMBL/GenBank/DDBJ databases">
        <title>Genome Sequence of the Profundibacterium mesophilum strain KAUST100406-0324T from Red Sea, a novel genus in the family Rhodobacteraceae.</title>
        <authorList>
            <person name="Essack M."/>
            <person name="Alam I."/>
            <person name="Lafi F."/>
            <person name="Alawi W."/>
            <person name="Kamanu F."/>
            <person name="Al-Suwailem A."/>
            <person name="Lee O.O."/>
            <person name="Xu Y."/>
            <person name="Bajic V."/>
            <person name="Qian P.-Y."/>
            <person name="Archer J."/>
        </authorList>
    </citation>
    <scope>NUCLEOTIDE SEQUENCE</scope>
    <source>
        <strain evidence="2">KAUST100406-0324</strain>
    </source>
</reference>
<keyword evidence="3" id="KW-1185">Reference proteome</keyword>
<dbReference type="GO" id="GO:0008983">
    <property type="term" value="F:protein-glutamate O-methyltransferase activity"/>
    <property type="evidence" value="ECO:0007669"/>
    <property type="project" value="UniProtKB-EC"/>
</dbReference>
<dbReference type="CDD" id="cd01948">
    <property type="entry name" value="EAL"/>
    <property type="match status" value="1"/>
</dbReference>
<dbReference type="GO" id="GO:0032259">
    <property type="term" value="P:methylation"/>
    <property type="evidence" value="ECO:0007669"/>
    <property type="project" value="UniProtKB-KW"/>
</dbReference>
<comment type="caution">
    <text evidence="2">The sequence shown here is derived from an EMBL/GenBank/DDBJ whole genome shotgun (WGS) entry which is preliminary data.</text>
</comment>
<dbReference type="RefSeq" id="WP_159964592.1">
    <property type="nucleotide sequence ID" value="NZ_APKE01000014.1"/>
</dbReference>
<keyword evidence="2" id="KW-0489">Methyltransferase</keyword>
<dbReference type="EMBL" id="APKE01000014">
    <property type="protein sequence ID" value="KAF0676461.1"/>
    <property type="molecule type" value="Genomic_DNA"/>
</dbReference>
<dbReference type="Proteomes" id="UP000698242">
    <property type="component" value="Unassembled WGS sequence"/>
</dbReference>
<dbReference type="EC" id="2.1.1.80" evidence="2"/>
<dbReference type="InterPro" id="IPR001633">
    <property type="entry name" value="EAL_dom"/>
</dbReference>
<dbReference type="PANTHER" id="PTHR33121">
    <property type="entry name" value="CYCLIC DI-GMP PHOSPHODIESTERASE PDEF"/>
    <property type="match status" value="1"/>
</dbReference>
<gene>
    <name evidence="2" type="ORF">PMES_01193</name>
</gene>
<evidence type="ECO:0000313" key="2">
    <source>
        <dbReference type="EMBL" id="KAF0676461.1"/>
    </source>
</evidence>
<feature type="domain" description="EAL" evidence="1">
    <location>
        <begin position="28"/>
        <end position="278"/>
    </location>
</feature>
<dbReference type="SMART" id="SM00052">
    <property type="entry name" value="EAL"/>
    <property type="match status" value="1"/>
</dbReference>
<sequence>MGLDRTEDLGGYQPELGDPLSIAINLRDRSILRTVERAVTERNVMLAFQPVVPASRPERPVFYEGLIRILDDNGRIVPARDFIGAVETLELGRQIDCLSLEAGLKLLQERPRLRLSINMSARSIGYPDWTRVLDTALAADPSIGERLILEITESSAILMPDMVQVFMNRLQNQGISFAIDDFGSGYTSMRYLKDLYFDILKIDGQFIRGIARSPDNQAVVKALVSIGRHFDMVTIAEFVETGEDAQYLRQIGVDCLQGYYFGAPTIRPRWEPCNNARKKAG</sequence>
<organism evidence="2 3">
    <name type="scientific">Profundibacterium mesophilum KAUST100406-0324</name>
    <dbReference type="NCBI Taxonomy" id="1037889"/>
    <lineage>
        <taxon>Bacteria</taxon>
        <taxon>Pseudomonadati</taxon>
        <taxon>Pseudomonadota</taxon>
        <taxon>Alphaproteobacteria</taxon>
        <taxon>Rhodobacterales</taxon>
        <taxon>Roseobacteraceae</taxon>
        <taxon>Profundibacterium</taxon>
    </lineage>
</organism>
<dbReference type="OrthoDB" id="23692at2"/>
<proteinExistence type="predicted"/>
<accession>A0A921NPX8</accession>
<keyword evidence="2" id="KW-0808">Transferase</keyword>
<evidence type="ECO:0000259" key="1">
    <source>
        <dbReference type="PROSITE" id="PS50883"/>
    </source>
</evidence>
<evidence type="ECO:0000313" key="3">
    <source>
        <dbReference type="Proteomes" id="UP000698242"/>
    </source>
</evidence>
<name>A0A921NPX8_9RHOB</name>
<dbReference type="SUPFAM" id="SSF141868">
    <property type="entry name" value="EAL domain-like"/>
    <property type="match status" value="1"/>
</dbReference>
<dbReference type="PROSITE" id="PS50883">
    <property type="entry name" value="EAL"/>
    <property type="match status" value="1"/>
</dbReference>
<dbReference type="GO" id="GO:0071111">
    <property type="term" value="F:cyclic-guanylate-specific phosphodiesterase activity"/>
    <property type="evidence" value="ECO:0007669"/>
    <property type="project" value="InterPro"/>
</dbReference>
<dbReference type="Pfam" id="PF00563">
    <property type="entry name" value="EAL"/>
    <property type="match status" value="1"/>
</dbReference>
<dbReference type="Gene3D" id="3.20.20.450">
    <property type="entry name" value="EAL domain"/>
    <property type="match status" value="1"/>
</dbReference>
<dbReference type="PANTHER" id="PTHR33121:SF23">
    <property type="entry name" value="CYCLIC DI-GMP PHOSPHODIESTERASE PDEB"/>
    <property type="match status" value="1"/>
</dbReference>
<dbReference type="InterPro" id="IPR050706">
    <property type="entry name" value="Cyclic-di-GMP_PDE-like"/>
</dbReference>
<protein>
    <submittedName>
        <fullName evidence="2">Two-component system chemotaxis family CheBCheR fusion protein</fullName>
        <ecNumber evidence="2">2.1.1.80</ecNumber>
    </submittedName>
</protein>
<dbReference type="AlphaFoldDB" id="A0A921NPX8"/>
<dbReference type="InterPro" id="IPR035919">
    <property type="entry name" value="EAL_sf"/>
</dbReference>